<dbReference type="InterPro" id="IPR042274">
    <property type="entry name" value="YycH/YycI_2"/>
</dbReference>
<evidence type="ECO:0000313" key="5">
    <source>
        <dbReference type="Proteomes" id="UP000622860"/>
    </source>
</evidence>
<comment type="caution">
    <text evidence="4">The sequence shown here is derived from an EMBL/GenBank/DDBJ whole genome shotgun (WGS) entry which is preliminary data.</text>
</comment>
<accession>A0A917HDR3</accession>
<keyword evidence="1" id="KW-0175">Coiled coil</keyword>
<reference evidence="4" key="2">
    <citation type="submission" date="2020-09" db="EMBL/GenBank/DDBJ databases">
        <authorList>
            <person name="Sun Q."/>
            <person name="Zhou Y."/>
        </authorList>
    </citation>
    <scope>NUCLEOTIDE SEQUENCE</scope>
    <source>
        <strain evidence="4">CGMCC 1.12754</strain>
    </source>
</reference>
<name>A0A917HDR3_9BACI</name>
<keyword evidence="2" id="KW-0472">Membrane</keyword>
<feature type="coiled-coil region" evidence="1">
    <location>
        <begin position="27"/>
        <end position="54"/>
    </location>
</feature>
<evidence type="ECO:0000256" key="2">
    <source>
        <dbReference type="SAM" id="Phobius"/>
    </source>
</evidence>
<keyword evidence="5" id="KW-1185">Reference proteome</keyword>
<reference evidence="4" key="1">
    <citation type="journal article" date="2014" name="Int. J. Syst. Evol. Microbiol.">
        <title>Complete genome sequence of Corynebacterium casei LMG S-19264T (=DSM 44701T), isolated from a smear-ripened cheese.</title>
        <authorList>
            <consortium name="US DOE Joint Genome Institute (JGI-PGF)"/>
            <person name="Walter F."/>
            <person name="Albersmeier A."/>
            <person name="Kalinowski J."/>
            <person name="Ruckert C."/>
        </authorList>
    </citation>
    <scope>NUCLEOTIDE SEQUENCE</scope>
    <source>
        <strain evidence="4">CGMCC 1.12754</strain>
    </source>
</reference>
<organism evidence="4 5">
    <name type="scientific">Virgibacillus oceani</name>
    <dbReference type="NCBI Taxonomy" id="1479511"/>
    <lineage>
        <taxon>Bacteria</taxon>
        <taxon>Bacillati</taxon>
        <taxon>Bacillota</taxon>
        <taxon>Bacilli</taxon>
        <taxon>Bacillales</taxon>
        <taxon>Bacillaceae</taxon>
        <taxon>Virgibacillus</taxon>
    </lineage>
</organism>
<dbReference type="Gene3D" id="3.30.310.160">
    <property type="entry name" value="YycH protein, domain 2"/>
    <property type="match status" value="1"/>
</dbReference>
<dbReference type="EMBL" id="BMFR01000008">
    <property type="protein sequence ID" value="GGG76510.1"/>
    <property type="molecule type" value="Genomic_DNA"/>
</dbReference>
<sequence>MQWSQIKTLFILCFLILNVYLLYQFMQKQEQDDLETLQQQNATIEQQLENENITYPDVKEVNLKESYISVNQKNFTEKDMSTLLGYENQTSAIINNDFIVSQFEKPVPIPKEAKDEEIENAIKNYIIYPDDYTYWGWNEKFNVLIFSQIKDGRPVYLNQSGMLLVFLNDKNEMSFYVQTMLGKEDDLDSIKTLNEPIQAIGNLLNENYLYTDDEVADVKIGYFTAVNVTEGKQTLAPTWKISVKDNRLYFVNAIAGFVFSSDEEQFLGESVKMITEEVKTMDDHDEMKKEVLEELSQRPEVINRSETE</sequence>
<proteinExistence type="predicted"/>
<feature type="transmembrane region" description="Helical" evidence="2">
    <location>
        <begin position="6"/>
        <end position="23"/>
    </location>
</feature>
<dbReference type="InterPro" id="IPR018604">
    <property type="entry name" value="YycI-like"/>
</dbReference>
<protein>
    <recommendedName>
        <fullName evidence="3">Regulatory protein YycH-like domain-containing protein</fullName>
    </recommendedName>
</protein>
<evidence type="ECO:0000313" key="4">
    <source>
        <dbReference type="EMBL" id="GGG76510.1"/>
    </source>
</evidence>
<keyword evidence="2" id="KW-1133">Transmembrane helix</keyword>
<dbReference type="GO" id="GO:0016020">
    <property type="term" value="C:membrane"/>
    <property type="evidence" value="ECO:0007669"/>
    <property type="project" value="InterPro"/>
</dbReference>
<dbReference type="Pfam" id="PF09648">
    <property type="entry name" value="YycI"/>
    <property type="match status" value="1"/>
</dbReference>
<dbReference type="Proteomes" id="UP000622860">
    <property type="component" value="Unassembled WGS sequence"/>
</dbReference>
<evidence type="ECO:0000256" key="1">
    <source>
        <dbReference type="SAM" id="Coils"/>
    </source>
</evidence>
<keyword evidence="2" id="KW-0812">Transmembrane</keyword>
<dbReference type="AlphaFoldDB" id="A0A917HDR3"/>
<evidence type="ECO:0000259" key="3">
    <source>
        <dbReference type="Pfam" id="PF09648"/>
    </source>
</evidence>
<gene>
    <name evidence="4" type="ORF">GCM10011398_21850</name>
</gene>
<feature type="domain" description="Regulatory protein YycH-like" evidence="3">
    <location>
        <begin position="33"/>
        <end position="254"/>
    </location>
</feature>
<dbReference type="RefSeq" id="WP_188455435.1">
    <property type="nucleotide sequence ID" value="NZ_BMFR01000008.1"/>
</dbReference>